<dbReference type="InterPro" id="IPR012933">
    <property type="entry name" value="HicA_mRNA_interferase"/>
</dbReference>
<organism evidence="8 9">
    <name type="scientific">Phormidium yuhuli AB48</name>
    <dbReference type="NCBI Taxonomy" id="2940671"/>
    <lineage>
        <taxon>Bacteria</taxon>
        <taxon>Bacillati</taxon>
        <taxon>Cyanobacteriota</taxon>
        <taxon>Cyanophyceae</taxon>
        <taxon>Oscillatoriophycideae</taxon>
        <taxon>Oscillatoriales</taxon>
        <taxon>Oscillatoriaceae</taxon>
        <taxon>Phormidium</taxon>
        <taxon>Phormidium yuhuli</taxon>
    </lineage>
</organism>
<evidence type="ECO:0000256" key="2">
    <source>
        <dbReference type="ARBA" id="ARBA00022649"/>
    </source>
</evidence>
<evidence type="ECO:0000313" key="9">
    <source>
        <dbReference type="Proteomes" id="UP001056708"/>
    </source>
</evidence>
<evidence type="ECO:0000256" key="5">
    <source>
        <dbReference type="ARBA" id="ARBA00022801"/>
    </source>
</evidence>
<keyword evidence="7" id="KW-0346">Stress response</keyword>
<protein>
    <submittedName>
        <fullName evidence="8">Type II toxin-antitoxin system HicA family toxin</fullName>
    </submittedName>
</protein>
<keyword evidence="9" id="KW-1185">Reference proteome</keyword>
<dbReference type="EMBL" id="CP098611">
    <property type="protein sequence ID" value="USR90321.1"/>
    <property type="molecule type" value="Genomic_DNA"/>
</dbReference>
<evidence type="ECO:0000256" key="4">
    <source>
        <dbReference type="ARBA" id="ARBA00022759"/>
    </source>
</evidence>
<evidence type="ECO:0000256" key="1">
    <source>
        <dbReference type="ARBA" id="ARBA00006620"/>
    </source>
</evidence>
<dbReference type="RefSeq" id="WP_252662347.1">
    <property type="nucleotide sequence ID" value="NZ_CP098611.1"/>
</dbReference>
<evidence type="ECO:0000256" key="3">
    <source>
        <dbReference type="ARBA" id="ARBA00022722"/>
    </source>
</evidence>
<keyword evidence="2" id="KW-1277">Toxin-antitoxin system</keyword>
<proteinExistence type="inferred from homology"/>
<keyword evidence="3" id="KW-0540">Nuclease</keyword>
<evidence type="ECO:0000256" key="7">
    <source>
        <dbReference type="ARBA" id="ARBA00023016"/>
    </source>
</evidence>
<keyword evidence="4" id="KW-0255">Endonuclease</keyword>
<dbReference type="Pfam" id="PF07927">
    <property type="entry name" value="HicA_toxin"/>
    <property type="match status" value="1"/>
</dbReference>
<gene>
    <name evidence="8" type="ORF">NEA10_15950</name>
</gene>
<comment type="similarity">
    <text evidence="1">Belongs to the HicA mRNA interferase family.</text>
</comment>
<keyword evidence="5" id="KW-0378">Hydrolase</keyword>
<evidence type="ECO:0000256" key="6">
    <source>
        <dbReference type="ARBA" id="ARBA00022884"/>
    </source>
</evidence>
<name>A0ABY5ANF9_9CYAN</name>
<dbReference type="Gene3D" id="3.30.920.30">
    <property type="entry name" value="Hypothetical protein"/>
    <property type="match status" value="1"/>
</dbReference>
<accession>A0ABY5ANF9</accession>
<dbReference type="InterPro" id="IPR038570">
    <property type="entry name" value="HicA_sf"/>
</dbReference>
<keyword evidence="6" id="KW-0694">RNA-binding</keyword>
<dbReference type="Proteomes" id="UP001056708">
    <property type="component" value="Chromosome"/>
</dbReference>
<sequence>MKVKAVIKMLEDDGWYQVRIRGSHRQFRHSTKPGTVTISGKLNVDMPPGTLNSVLK</sequence>
<reference evidence="8" key="1">
    <citation type="submission" date="2022-06" db="EMBL/GenBank/DDBJ databases">
        <title>Genome sequence of Phormidium yuhuli AB48 isolated from an industrial photobioreactor environment.</title>
        <authorList>
            <person name="Qiu Y."/>
            <person name="Noonan A.J.C."/>
            <person name="Dofher K."/>
            <person name="Koch M."/>
            <person name="Kieft B."/>
            <person name="Lin X."/>
            <person name="Ziels R.M."/>
            <person name="Hallam S.J."/>
        </authorList>
    </citation>
    <scope>NUCLEOTIDE SEQUENCE</scope>
    <source>
        <strain evidence="8">AB48</strain>
    </source>
</reference>
<dbReference type="SUPFAM" id="SSF54786">
    <property type="entry name" value="YcfA/nrd intein domain"/>
    <property type="match status" value="1"/>
</dbReference>
<evidence type="ECO:0000313" key="8">
    <source>
        <dbReference type="EMBL" id="USR90321.1"/>
    </source>
</evidence>